<dbReference type="Proteomes" id="UP001642409">
    <property type="component" value="Unassembled WGS sequence"/>
</dbReference>
<dbReference type="EMBL" id="CATOUU010000822">
    <property type="protein sequence ID" value="CAI9951224.1"/>
    <property type="molecule type" value="Genomic_DNA"/>
</dbReference>
<protein>
    <submittedName>
        <fullName evidence="4">Calcium dependent protein</fullName>
    </submittedName>
    <submittedName>
        <fullName evidence="5">Calcium_dependent protein</fullName>
    </submittedName>
</protein>
<evidence type="ECO:0000259" key="2">
    <source>
        <dbReference type="PROSITE" id="PS50222"/>
    </source>
</evidence>
<dbReference type="PROSITE" id="PS50222">
    <property type="entry name" value="EF_HAND_2"/>
    <property type="match status" value="1"/>
</dbReference>
<dbReference type="Pfam" id="PF13499">
    <property type="entry name" value="EF-hand_7"/>
    <property type="match status" value="1"/>
</dbReference>
<dbReference type="EMBL" id="CAXDID020000115">
    <property type="protein sequence ID" value="CAL6030461.1"/>
    <property type="molecule type" value="Genomic_DNA"/>
</dbReference>
<feature type="domain" description="EF-hand" evidence="2">
    <location>
        <begin position="44"/>
        <end position="78"/>
    </location>
</feature>
<evidence type="ECO:0000313" key="3">
    <source>
        <dbReference type="EMBL" id="CAI9951224.1"/>
    </source>
</evidence>
<evidence type="ECO:0000256" key="1">
    <source>
        <dbReference type="ARBA" id="ARBA00022837"/>
    </source>
</evidence>
<sequence length="78" mass="9081">MPQHTREQCKAMFHEADSNHCKGSVGCLYKMELVAYLKRKQMIKYPEEVEPIIKKFDKSGNGKIEFDEFVGIVNELFP</sequence>
<dbReference type="InterPro" id="IPR011992">
    <property type="entry name" value="EF-hand-dom_pair"/>
</dbReference>
<dbReference type="EMBL" id="CATOUU010000941">
    <property type="protein sequence ID" value="CAI9961463.1"/>
    <property type="molecule type" value="Genomic_DNA"/>
</dbReference>
<evidence type="ECO:0000313" key="4">
    <source>
        <dbReference type="EMBL" id="CAI9961463.1"/>
    </source>
</evidence>
<dbReference type="Gene3D" id="1.10.238.10">
    <property type="entry name" value="EF-hand"/>
    <property type="match status" value="1"/>
</dbReference>
<dbReference type="AlphaFoldDB" id="A0AA86QNE3"/>
<gene>
    <name evidence="5" type="ORF">HINF_LOCUS33338</name>
    <name evidence="3" type="ORF">HINF_LOCUS38869</name>
    <name evidence="4" type="ORF">HINF_LOCUS49108</name>
    <name evidence="6" type="ORF">HINF_LOCUS55276</name>
</gene>
<keyword evidence="1" id="KW-0106">Calcium</keyword>
<dbReference type="GO" id="GO:0005509">
    <property type="term" value="F:calcium ion binding"/>
    <property type="evidence" value="ECO:0007669"/>
    <property type="project" value="InterPro"/>
</dbReference>
<dbReference type="CDD" id="cd00051">
    <property type="entry name" value="EFh"/>
    <property type="match status" value="1"/>
</dbReference>
<proteinExistence type="predicted"/>
<reference evidence="5 7" key="2">
    <citation type="submission" date="2024-07" db="EMBL/GenBank/DDBJ databases">
        <authorList>
            <person name="Akdeniz Z."/>
        </authorList>
    </citation>
    <scope>NUCLEOTIDE SEQUENCE [LARGE SCALE GENOMIC DNA]</scope>
</reference>
<dbReference type="InterPro" id="IPR002048">
    <property type="entry name" value="EF_hand_dom"/>
</dbReference>
<name>A0AA86QNE3_9EUKA</name>
<evidence type="ECO:0000313" key="7">
    <source>
        <dbReference type="Proteomes" id="UP001642409"/>
    </source>
</evidence>
<comment type="caution">
    <text evidence="4">The sequence shown here is derived from an EMBL/GenBank/DDBJ whole genome shotgun (WGS) entry which is preliminary data.</text>
</comment>
<dbReference type="EMBL" id="CAXDID020000292">
    <property type="protein sequence ID" value="CAL6071717.1"/>
    <property type="molecule type" value="Genomic_DNA"/>
</dbReference>
<organism evidence="4">
    <name type="scientific">Hexamita inflata</name>
    <dbReference type="NCBI Taxonomy" id="28002"/>
    <lineage>
        <taxon>Eukaryota</taxon>
        <taxon>Metamonada</taxon>
        <taxon>Diplomonadida</taxon>
        <taxon>Hexamitidae</taxon>
        <taxon>Hexamitinae</taxon>
        <taxon>Hexamita</taxon>
    </lineage>
</organism>
<dbReference type="SUPFAM" id="SSF47473">
    <property type="entry name" value="EF-hand"/>
    <property type="match status" value="1"/>
</dbReference>
<evidence type="ECO:0000313" key="6">
    <source>
        <dbReference type="EMBL" id="CAL6071717.1"/>
    </source>
</evidence>
<accession>A0AA86QNE3</accession>
<dbReference type="PROSITE" id="PS00018">
    <property type="entry name" value="EF_HAND_1"/>
    <property type="match status" value="1"/>
</dbReference>
<keyword evidence="7" id="KW-1185">Reference proteome</keyword>
<dbReference type="SMART" id="SM00054">
    <property type="entry name" value="EFh"/>
    <property type="match status" value="1"/>
</dbReference>
<dbReference type="InterPro" id="IPR018247">
    <property type="entry name" value="EF_Hand_1_Ca_BS"/>
</dbReference>
<evidence type="ECO:0000313" key="5">
    <source>
        <dbReference type="EMBL" id="CAL6030461.1"/>
    </source>
</evidence>
<reference evidence="4" key="1">
    <citation type="submission" date="2023-06" db="EMBL/GenBank/DDBJ databases">
        <authorList>
            <person name="Kurt Z."/>
        </authorList>
    </citation>
    <scope>NUCLEOTIDE SEQUENCE</scope>
</reference>